<dbReference type="SUPFAM" id="SSF55874">
    <property type="entry name" value="ATPase domain of HSP90 chaperone/DNA topoisomerase II/histidine kinase"/>
    <property type="match status" value="1"/>
</dbReference>
<dbReference type="SMART" id="SM00388">
    <property type="entry name" value="HisKA"/>
    <property type="match status" value="1"/>
</dbReference>
<evidence type="ECO:0000256" key="7">
    <source>
        <dbReference type="PROSITE-ProRule" id="PRU00169"/>
    </source>
</evidence>
<dbReference type="Gene3D" id="3.30.450.20">
    <property type="entry name" value="PAS domain"/>
    <property type="match status" value="3"/>
</dbReference>
<dbReference type="InterPro" id="IPR035965">
    <property type="entry name" value="PAS-like_dom_sf"/>
</dbReference>
<dbReference type="SMART" id="SM00065">
    <property type="entry name" value="GAF"/>
    <property type="match status" value="1"/>
</dbReference>
<dbReference type="InterPro" id="IPR003018">
    <property type="entry name" value="GAF"/>
</dbReference>
<dbReference type="Pfam" id="PF02518">
    <property type="entry name" value="HATPase_c"/>
    <property type="match status" value="1"/>
</dbReference>
<dbReference type="CDD" id="cd17580">
    <property type="entry name" value="REC_2_DhkD-like"/>
    <property type="match status" value="1"/>
</dbReference>
<reference evidence="13 14" key="1">
    <citation type="submission" date="2017-06" db="EMBL/GenBank/DDBJ databases">
        <title>Sequencing and comparative analysis of myxobacterial genomes.</title>
        <authorList>
            <person name="Rupp O."/>
            <person name="Goesmann A."/>
            <person name="Sogaard-Andersen L."/>
        </authorList>
    </citation>
    <scope>NUCLEOTIDE SEQUENCE [LARGE SCALE GENOMIC DNA]</scope>
    <source>
        <strain evidence="13 14">DSM 52655</strain>
    </source>
</reference>
<dbReference type="InterPro" id="IPR001789">
    <property type="entry name" value="Sig_transdc_resp-reg_receiver"/>
</dbReference>
<evidence type="ECO:0000256" key="5">
    <source>
        <dbReference type="ARBA" id="ARBA00022777"/>
    </source>
</evidence>
<sequence>MESRLAELLDSRREEIMRRWLEHVARFHATRPHSRSELEDHMPHFLSALSHNLREGRRERARDYDSSSPVKNQGAQHGLQRLRIGFDLEAVVREYGELREILDDLFEQAGLVPSLDEERVLNQSMSQAVAEAVSSYTASQRLRLHEGRLTLDAVENGDAFFILDSEWRMIRVNRSQERLSQTPREQSLGRVFWDVFPLSRDPSLQYWSQYHRVMRERVPVAFEEYYPPLDVWTEVTAYPEEAGGIIVFFRDVTGKKRLQAALKRSEERYELASRATQAAIWDWDLVHDTVGWNEGVRTLFGYAPEQVGADGAWWLGHIHPEDRERVERDIHAFIASASSERWLCEYRFLRADGSHAEIVDRGYLARDEQGKALRMVGAMEDMSAQRAAEAESARARRFEQRRERQILGLAEAAAAIHGASSREGMLHALTLHARALVESHQAVVSLTEDQNWSQAITEVSLSEKYAPWREYSAKPDGSGIYAWVCQRNQPVRMTQAQLEAHPRWRGFGAHHREHPPMRGWLAVPLVGRDGKNLGLIQLSDKMDGGDFSADDEALVVQLARYTSGALENERLALETQKAQERARIAIEATQLGTWDMDPRTGTLIWDARCKQLFGLPPDAPVDFPTFLSCLQPEDRERVDQVVQRAMDFRSGGVFHTEYRTVRAPDGTERWLDARGRVYFDGLQRPVRFTGTVLDITERKALEVERVALLEREQAARTEAEHANRLKDDFIATVSHELRTPLTAILGWVQILRSGQLPEERRTRALETVERNAHAQSQLVEDLLDISRIMSGKLVLEVESVDLSSVVEAALESIRPAAVAKGILLQPVLDSVATVMGDPTRLQQVVWNLLSNAVKFTPKAGRVQVLVDRRDSSVEIVVADSGKGIPVDFLPHVFERFRQAEGSVARKYGGLGLGLSIVKHLVEAHGGTIDAFSEGEGRGATFTVRLPTAVVRRKESGASSATGSRDEPDLRCPPQLEGLRVLLVDDEADTRELLRTLLEGCRMRVETAASAAEGLSVLLQTRPHLLISDIGMPGEDGHAFIRKVRALPASEGGRIPAVALTAYARAEDRTRALLAGFKAHVPKPIERSELLAVILSLVPPPEER</sequence>
<feature type="compositionally biased region" description="Polar residues" evidence="8">
    <location>
        <begin position="66"/>
        <end position="75"/>
    </location>
</feature>
<dbReference type="InterPro" id="IPR036097">
    <property type="entry name" value="HisK_dim/P_sf"/>
</dbReference>
<dbReference type="Gene3D" id="1.10.287.130">
    <property type="match status" value="1"/>
</dbReference>
<comment type="catalytic activity">
    <reaction evidence="1">
        <text>ATP + protein L-histidine = ADP + protein N-phospho-L-histidine.</text>
        <dbReference type="EC" id="2.7.13.3"/>
    </reaction>
</comment>
<evidence type="ECO:0000256" key="6">
    <source>
        <dbReference type="ARBA" id="ARBA00023012"/>
    </source>
</evidence>
<dbReference type="GO" id="GO:0000155">
    <property type="term" value="F:phosphorelay sensor kinase activity"/>
    <property type="evidence" value="ECO:0007669"/>
    <property type="project" value="InterPro"/>
</dbReference>
<dbReference type="Gene3D" id="2.10.70.100">
    <property type="match status" value="1"/>
</dbReference>
<dbReference type="Pfam" id="PF13185">
    <property type="entry name" value="GAF_2"/>
    <property type="match status" value="1"/>
</dbReference>
<dbReference type="PROSITE" id="PS50109">
    <property type="entry name" value="HIS_KIN"/>
    <property type="match status" value="1"/>
</dbReference>
<dbReference type="InterPro" id="IPR029016">
    <property type="entry name" value="GAF-like_dom_sf"/>
</dbReference>
<dbReference type="InterPro" id="IPR036890">
    <property type="entry name" value="HATPase_C_sf"/>
</dbReference>
<dbReference type="PRINTS" id="PR00344">
    <property type="entry name" value="BCTRLSENSOR"/>
</dbReference>
<keyword evidence="6" id="KW-0902">Two-component regulatory system</keyword>
<dbReference type="Pfam" id="PF08447">
    <property type="entry name" value="PAS_3"/>
    <property type="match status" value="2"/>
</dbReference>
<dbReference type="Gene3D" id="3.40.50.2300">
    <property type="match status" value="1"/>
</dbReference>
<evidence type="ECO:0000313" key="13">
    <source>
        <dbReference type="EMBL" id="ATB41796.1"/>
    </source>
</evidence>
<dbReference type="Pfam" id="PF00072">
    <property type="entry name" value="Response_reg"/>
    <property type="match status" value="1"/>
</dbReference>
<dbReference type="NCBIfam" id="TIGR00229">
    <property type="entry name" value="sensory_box"/>
    <property type="match status" value="2"/>
</dbReference>
<dbReference type="Proteomes" id="UP000217257">
    <property type="component" value="Chromosome"/>
</dbReference>
<name>A0A250JF62_9BACT</name>
<feature type="domain" description="PAC" evidence="12">
    <location>
        <begin position="654"/>
        <end position="707"/>
    </location>
</feature>
<keyword evidence="4" id="KW-0808">Transferase</keyword>
<dbReference type="InterPro" id="IPR000014">
    <property type="entry name" value="PAS"/>
</dbReference>
<dbReference type="PROSITE" id="PS50113">
    <property type="entry name" value="PAC"/>
    <property type="match status" value="2"/>
</dbReference>
<dbReference type="EMBL" id="CP022098">
    <property type="protein sequence ID" value="ATB41796.1"/>
    <property type="molecule type" value="Genomic_DNA"/>
</dbReference>
<dbReference type="InterPro" id="IPR000700">
    <property type="entry name" value="PAS-assoc_C"/>
</dbReference>
<evidence type="ECO:0000259" key="11">
    <source>
        <dbReference type="PROSITE" id="PS50112"/>
    </source>
</evidence>
<evidence type="ECO:0000256" key="4">
    <source>
        <dbReference type="ARBA" id="ARBA00022679"/>
    </source>
</evidence>
<dbReference type="Gene3D" id="3.30.565.10">
    <property type="entry name" value="Histidine kinase-like ATPase, C-terminal domain"/>
    <property type="match status" value="1"/>
</dbReference>
<feature type="domain" description="PAS" evidence="11">
    <location>
        <begin position="265"/>
        <end position="337"/>
    </location>
</feature>
<dbReference type="PANTHER" id="PTHR43547:SF2">
    <property type="entry name" value="HYBRID SIGNAL TRANSDUCTION HISTIDINE KINASE C"/>
    <property type="match status" value="1"/>
</dbReference>
<protein>
    <recommendedName>
        <fullName evidence="2">histidine kinase</fullName>
        <ecNumber evidence="2">2.7.13.3</ecNumber>
    </recommendedName>
</protein>
<dbReference type="SUPFAM" id="SSF47384">
    <property type="entry name" value="Homodimeric domain of signal transducing histidine kinase"/>
    <property type="match status" value="1"/>
</dbReference>
<dbReference type="KEGG" id="cfus:CYFUS_007266"/>
<dbReference type="SUPFAM" id="SSF55781">
    <property type="entry name" value="GAF domain-like"/>
    <property type="match status" value="1"/>
</dbReference>
<dbReference type="CDD" id="cd16922">
    <property type="entry name" value="HATPase_EvgS-ArcB-TorS-like"/>
    <property type="match status" value="1"/>
</dbReference>
<feature type="modified residue" description="4-aspartylphosphate" evidence="7">
    <location>
        <position position="1028"/>
    </location>
</feature>
<dbReference type="Gene3D" id="3.30.450.40">
    <property type="match status" value="1"/>
</dbReference>
<dbReference type="SMART" id="SM00086">
    <property type="entry name" value="PAC"/>
    <property type="match status" value="2"/>
</dbReference>
<keyword evidence="3 7" id="KW-0597">Phosphoprotein</keyword>
<feature type="domain" description="PAC" evidence="12">
    <location>
        <begin position="342"/>
        <end position="394"/>
    </location>
</feature>
<dbReference type="InterPro" id="IPR013655">
    <property type="entry name" value="PAS_fold_3"/>
</dbReference>
<accession>A0A250JF62</accession>
<dbReference type="SMART" id="SM00448">
    <property type="entry name" value="REC"/>
    <property type="match status" value="1"/>
</dbReference>
<feature type="region of interest" description="Disordered" evidence="8">
    <location>
        <begin position="57"/>
        <end position="76"/>
    </location>
</feature>
<evidence type="ECO:0000259" key="9">
    <source>
        <dbReference type="PROSITE" id="PS50109"/>
    </source>
</evidence>
<dbReference type="PANTHER" id="PTHR43547">
    <property type="entry name" value="TWO-COMPONENT HISTIDINE KINASE"/>
    <property type="match status" value="1"/>
</dbReference>
<dbReference type="Pfam" id="PF08448">
    <property type="entry name" value="PAS_4"/>
    <property type="match status" value="1"/>
</dbReference>
<dbReference type="Pfam" id="PF00512">
    <property type="entry name" value="HisKA"/>
    <property type="match status" value="1"/>
</dbReference>
<proteinExistence type="predicted"/>
<evidence type="ECO:0000313" key="14">
    <source>
        <dbReference type="Proteomes" id="UP000217257"/>
    </source>
</evidence>
<dbReference type="SUPFAM" id="SSF55785">
    <property type="entry name" value="PYP-like sensor domain (PAS domain)"/>
    <property type="match status" value="3"/>
</dbReference>
<dbReference type="InterPro" id="IPR013656">
    <property type="entry name" value="PAS_4"/>
</dbReference>
<evidence type="ECO:0000256" key="3">
    <source>
        <dbReference type="ARBA" id="ARBA00022553"/>
    </source>
</evidence>
<dbReference type="SMART" id="SM00387">
    <property type="entry name" value="HATPase_c"/>
    <property type="match status" value="1"/>
</dbReference>
<evidence type="ECO:0000259" key="10">
    <source>
        <dbReference type="PROSITE" id="PS50110"/>
    </source>
</evidence>
<dbReference type="RefSeq" id="WP_095989448.1">
    <property type="nucleotide sequence ID" value="NZ_CP022098.1"/>
</dbReference>
<dbReference type="InterPro" id="IPR003594">
    <property type="entry name" value="HATPase_dom"/>
</dbReference>
<dbReference type="FunFam" id="1.10.287.130:FF:000001">
    <property type="entry name" value="Two-component sensor histidine kinase"/>
    <property type="match status" value="1"/>
</dbReference>
<dbReference type="SMART" id="SM00091">
    <property type="entry name" value="PAS"/>
    <property type="match status" value="3"/>
</dbReference>
<dbReference type="FunFam" id="3.30.565.10:FF:000010">
    <property type="entry name" value="Sensor histidine kinase RcsC"/>
    <property type="match status" value="1"/>
</dbReference>
<dbReference type="InterPro" id="IPR003661">
    <property type="entry name" value="HisK_dim/P_dom"/>
</dbReference>
<dbReference type="CDD" id="cd00082">
    <property type="entry name" value="HisKA"/>
    <property type="match status" value="1"/>
</dbReference>
<dbReference type="EC" id="2.7.13.3" evidence="2"/>
<evidence type="ECO:0000259" key="12">
    <source>
        <dbReference type="PROSITE" id="PS50113"/>
    </source>
</evidence>
<feature type="domain" description="PAS" evidence="11">
    <location>
        <begin position="578"/>
        <end position="649"/>
    </location>
</feature>
<evidence type="ECO:0000256" key="1">
    <source>
        <dbReference type="ARBA" id="ARBA00000085"/>
    </source>
</evidence>
<organism evidence="13 14">
    <name type="scientific">Cystobacter fuscus</name>
    <dbReference type="NCBI Taxonomy" id="43"/>
    <lineage>
        <taxon>Bacteria</taxon>
        <taxon>Pseudomonadati</taxon>
        <taxon>Myxococcota</taxon>
        <taxon>Myxococcia</taxon>
        <taxon>Myxococcales</taxon>
        <taxon>Cystobacterineae</taxon>
        <taxon>Archangiaceae</taxon>
        <taxon>Cystobacter</taxon>
    </lineage>
</organism>
<evidence type="ECO:0000256" key="2">
    <source>
        <dbReference type="ARBA" id="ARBA00012438"/>
    </source>
</evidence>
<dbReference type="PROSITE" id="PS50110">
    <property type="entry name" value="RESPONSE_REGULATORY"/>
    <property type="match status" value="1"/>
</dbReference>
<dbReference type="InterPro" id="IPR001610">
    <property type="entry name" value="PAC"/>
</dbReference>
<keyword evidence="5" id="KW-0418">Kinase</keyword>
<dbReference type="InterPro" id="IPR011006">
    <property type="entry name" value="CheY-like_superfamily"/>
</dbReference>
<evidence type="ECO:0000256" key="8">
    <source>
        <dbReference type="SAM" id="MobiDB-lite"/>
    </source>
</evidence>
<dbReference type="PROSITE" id="PS50112">
    <property type="entry name" value="PAS"/>
    <property type="match status" value="2"/>
</dbReference>
<dbReference type="AlphaFoldDB" id="A0A250JF62"/>
<dbReference type="SUPFAM" id="SSF52172">
    <property type="entry name" value="CheY-like"/>
    <property type="match status" value="1"/>
</dbReference>
<feature type="domain" description="Response regulatory" evidence="10">
    <location>
        <begin position="979"/>
        <end position="1097"/>
    </location>
</feature>
<feature type="domain" description="Histidine kinase" evidence="9">
    <location>
        <begin position="732"/>
        <end position="949"/>
    </location>
</feature>
<dbReference type="CDD" id="cd00130">
    <property type="entry name" value="PAS"/>
    <property type="match status" value="3"/>
</dbReference>
<dbReference type="InterPro" id="IPR004358">
    <property type="entry name" value="Sig_transdc_His_kin-like_C"/>
</dbReference>
<gene>
    <name evidence="13" type="ORF">CYFUS_007266</name>
</gene>
<dbReference type="InterPro" id="IPR005467">
    <property type="entry name" value="His_kinase_dom"/>
</dbReference>